<keyword evidence="4" id="KW-0411">Iron-sulfur</keyword>
<evidence type="ECO:0000313" key="6">
    <source>
        <dbReference type="EMBL" id="CAD7286330.1"/>
    </source>
</evidence>
<dbReference type="Gene3D" id="3.30.70.20">
    <property type="match status" value="2"/>
</dbReference>
<accession>A0ABM8Q0K6</accession>
<evidence type="ECO:0000256" key="4">
    <source>
        <dbReference type="ARBA" id="ARBA00023014"/>
    </source>
</evidence>
<evidence type="ECO:0000256" key="3">
    <source>
        <dbReference type="ARBA" id="ARBA00023004"/>
    </source>
</evidence>
<dbReference type="Proteomes" id="UP000789359">
    <property type="component" value="Unassembled WGS sequence"/>
</dbReference>
<reference evidence="6 7" key="1">
    <citation type="submission" date="2020-11" db="EMBL/GenBank/DDBJ databases">
        <authorList>
            <person name="Peeters C."/>
        </authorList>
    </citation>
    <scope>NUCLEOTIDE SEQUENCE [LARGE SCALE GENOMIC DNA]</scope>
    <source>
        <strain evidence="6 7">LMG 8286</strain>
    </source>
</reference>
<feature type="domain" description="4Fe-4S ferredoxin-type" evidence="5">
    <location>
        <begin position="444"/>
        <end position="474"/>
    </location>
</feature>
<comment type="caution">
    <text evidence="6">The sequence shown here is derived from an EMBL/GenBank/DDBJ whole genome shotgun (WGS) entry which is preliminary data.</text>
</comment>
<sequence>MKEFGFYDDVGGVMLNEQIEISSDENAEFLVANSRKLKAEIYAPEISFYLKNSKDSVLEKSKNALLLYEARANVFDSAKDIDYQKNVGKNVVIISNGGRAELAQSLKDGGFKVIELSHFEIKFLYGAVGELSVIVLNEQGEFEVDADFVLVENARDYMLRQSGCIEIFGKSDEEILTLLNASSPTYAYKSFTTYDSSICQYHERRHEICAKCSEVCPTVAILKEDETKHLIFSHIDCINCGECISVCPSGALDSSLMPRESFYANAKLYKDKIPLVLLTDELENLNIELPENVLPFAVRSEKFLNETHLISLLQESGSSLVIYPAKRSRAMSSAIDMLNQIYELKFNKTAIFVAKNESELKDMLNKAKLIDGSQKTTSSYALPKREVFAKRLSYLVGDENLGVVYADGAIEYGKVEINQDTCTLCLSCVGACNVSALVADKSDNSIKFNPSVCTACGYCELSCAEKDTIKLTRGKIELKPEYFTYNELAKDELFKCVECGKEFATKKAVEKIATLMLPRFANQPDKIKTLYCCSDCKAKVMIKAQIAAQQSEKFYD</sequence>
<evidence type="ECO:0000256" key="1">
    <source>
        <dbReference type="ARBA" id="ARBA00022485"/>
    </source>
</evidence>
<gene>
    <name evidence="6" type="primary">rsxB_1</name>
    <name evidence="6" type="ORF">LMG8286_00161</name>
</gene>
<dbReference type="InterPro" id="IPR017896">
    <property type="entry name" value="4Fe4S_Fe-S-bd"/>
</dbReference>
<dbReference type="PROSITE" id="PS51379">
    <property type="entry name" value="4FE4S_FER_2"/>
    <property type="match status" value="3"/>
</dbReference>
<evidence type="ECO:0000313" key="7">
    <source>
        <dbReference type="Proteomes" id="UP000789359"/>
    </source>
</evidence>
<dbReference type="InterPro" id="IPR050157">
    <property type="entry name" value="PSI_iron-sulfur_center"/>
</dbReference>
<dbReference type="Pfam" id="PF12838">
    <property type="entry name" value="Fer4_7"/>
    <property type="match status" value="1"/>
</dbReference>
<evidence type="ECO:0000256" key="2">
    <source>
        <dbReference type="ARBA" id="ARBA00022723"/>
    </source>
</evidence>
<dbReference type="SUPFAM" id="SSF54862">
    <property type="entry name" value="4Fe-4S ferredoxins"/>
    <property type="match status" value="1"/>
</dbReference>
<dbReference type="InterPro" id="IPR017900">
    <property type="entry name" value="4Fe4S_Fe_S_CS"/>
</dbReference>
<name>A0ABM8Q0K6_9BACT</name>
<protein>
    <submittedName>
        <fullName evidence="6">Ion-translocating oxidoreductase complex subunit B</fullName>
    </submittedName>
</protein>
<dbReference type="PANTHER" id="PTHR24960">
    <property type="entry name" value="PHOTOSYSTEM I IRON-SULFUR CENTER-RELATED"/>
    <property type="match status" value="1"/>
</dbReference>
<organism evidence="6 7">
    <name type="scientific">Campylobacter suis</name>
    <dbReference type="NCBI Taxonomy" id="2790657"/>
    <lineage>
        <taxon>Bacteria</taxon>
        <taxon>Pseudomonadati</taxon>
        <taxon>Campylobacterota</taxon>
        <taxon>Epsilonproteobacteria</taxon>
        <taxon>Campylobacterales</taxon>
        <taxon>Campylobacteraceae</taxon>
        <taxon>Campylobacter</taxon>
    </lineage>
</organism>
<proteinExistence type="predicted"/>
<dbReference type="PANTHER" id="PTHR24960:SF79">
    <property type="entry name" value="PHOTOSYSTEM I IRON-SULFUR CENTER"/>
    <property type="match status" value="1"/>
</dbReference>
<evidence type="ECO:0000259" key="5">
    <source>
        <dbReference type="PROSITE" id="PS51379"/>
    </source>
</evidence>
<keyword evidence="3" id="KW-0408">Iron</keyword>
<dbReference type="EMBL" id="CAJHOE010000001">
    <property type="protein sequence ID" value="CAD7286330.1"/>
    <property type="molecule type" value="Genomic_DNA"/>
</dbReference>
<dbReference type="RefSeq" id="WP_230055970.1">
    <property type="nucleotide sequence ID" value="NZ_CAJHOE010000001.1"/>
</dbReference>
<dbReference type="Pfam" id="PF13237">
    <property type="entry name" value="Fer4_10"/>
    <property type="match status" value="1"/>
</dbReference>
<feature type="domain" description="4Fe-4S ferredoxin-type" evidence="5">
    <location>
        <begin position="228"/>
        <end position="257"/>
    </location>
</feature>
<keyword evidence="2" id="KW-0479">Metal-binding</keyword>
<keyword evidence="1" id="KW-0004">4Fe-4S</keyword>
<dbReference type="PROSITE" id="PS00198">
    <property type="entry name" value="4FE4S_FER_1"/>
    <property type="match status" value="1"/>
</dbReference>
<keyword evidence="7" id="KW-1185">Reference proteome</keyword>
<feature type="domain" description="4Fe-4S ferredoxin-type" evidence="5">
    <location>
        <begin position="413"/>
        <end position="442"/>
    </location>
</feature>